<dbReference type="GO" id="GO:0016314">
    <property type="term" value="F:phosphatidylinositol-3,4,5-trisphosphate 3-phosphatase activity"/>
    <property type="evidence" value="ECO:0007669"/>
    <property type="project" value="TreeGrafter"/>
</dbReference>
<dbReference type="InterPro" id="IPR051281">
    <property type="entry name" value="Dual-spec_lipid-protein_phosph"/>
</dbReference>
<reference evidence="3" key="1">
    <citation type="submission" date="2023-04" db="EMBL/GenBank/DDBJ databases">
        <authorList>
            <person name="Vijverberg K."/>
            <person name="Xiong W."/>
            <person name="Schranz E."/>
        </authorList>
    </citation>
    <scope>NUCLEOTIDE SEQUENCE</scope>
</reference>
<protein>
    <recommendedName>
        <fullName evidence="2">Phosphatase tensin-type domain-containing protein</fullName>
    </recommendedName>
</protein>
<feature type="domain" description="Phosphatase tensin-type" evidence="2">
    <location>
        <begin position="82"/>
        <end position="192"/>
    </location>
</feature>
<name>A0AA35Y1Z9_LACSI</name>
<organism evidence="3 4">
    <name type="scientific">Lactuca saligna</name>
    <name type="common">Willowleaf lettuce</name>
    <dbReference type="NCBI Taxonomy" id="75948"/>
    <lineage>
        <taxon>Eukaryota</taxon>
        <taxon>Viridiplantae</taxon>
        <taxon>Streptophyta</taxon>
        <taxon>Embryophyta</taxon>
        <taxon>Tracheophyta</taxon>
        <taxon>Spermatophyta</taxon>
        <taxon>Magnoliopsida</taxon>
        <taxon>eudicotyledons</taxon>
        <taxon>Gunneridae</taxon>
        <taxon>Pentapetalae</taxon>
        <taxon>asterids</taxon>
        <taxon>campanulids</taxon>
        <taxon>Asterales</taxon>
        <taxon>Asteraceae</taxon>
        <taxon>Cichorioideae</taxon>
        <taxon>Cichorieae</taxon>
        <taxon>Lactucinae</taxon>
        <taxon>Lactuca</taxon>
    </lineage>
</organism>
<dbReference type="PANTHER" id="PTHR12305">
    <property type="entry name" value="PHOSPHATASE WITH HOMOLOGY TO TENSIN"/>
    <property type="match status" value="1"/>
</dbReference>
<accession>A0AA35Y1Z9</accession>
<dbReference type="EMBL" id="OX465086">
    <property type="protein sequence ID" value="CAI9263984.1"/>
    <property type="molecule type" value="Genomic_DNA"/>
</dbReference>
<gene>
    <name evidence="3" type="ORF">LSALG_LOCUS4653</name>
</gene>
<dbReference type="InterPro" id="IPR029021">
    <property type="entry name" value="Prot-tyrosine_phosphatase-like"/>
</dbReference>
<dbReference type="InterPro" id="IPR029023">
    <property type="entry name" value="Tensin_phosphatase"/>
</dbReference>
<evidence type="ECO:0000256" key="1">
    <source>
        <dbReference type="ARBA" id="ARBA00022801"/>
    </source>
</evidence>
<keyword evidence="4" id="KW-1185">Reference proteome</keyword>
<dbReference type="PANTHER" id="PTHR12305:SF96">
    <property type="entry name" value="PHOSPHATIDYLINOSITOL 3,4,5-TRISPHOSPHATE 3-PHOSPHATASE AND PROTEIN-TYROSINE-PHOSPHATASE PTEN2A"/>
    <property type="match status" value="1"/>
</dbReference>
<dbReference type="Proteomes" id="UP001177003">
    <property type="component" value="Chromosome 0"/>
</dbReference>
<proteinExistence type="predicted"/>
<dbReference type="GO" id="GO:0005829">
    <property type="term" value="C:cytosol"/>
    <property type="evidence" value="ECO:0007669"/>
    <property type="project" value="TreeGrafter"/>
</dbReference>
<dbReference type="AlphaFoldDB" id="A0AA35Y1Z9"/>
<sequence>MEDEVAIASSSIEAGIGCWVLRSGAEHLRYRSCASPPHGLVSVVGRFLASSQLRDSSSSSGSVLFWSWNKVEVRGGVSGHIYLWEEGGFDLDMTYITDNLIAMGFPAGDISSGFFGYVEGFYRNNMEEVIRFFETYHKDKYKVYNLCSERLYDASLFEGKVASFPFDDHNCPPIQLIISFCHSAYAWLKEFF</sequence>
<dbReference type="SUPFAM" id="SSF52799">
    <property type="entry name" value="(Phosphotyrosine protein) phosphatases II"/>
    <property type="match status" value="1"/>
</dbReference>
<dbReference type="PROSITE" id="PS51181">
    <property type="entry name" value="PPASE_TENSIN"/>
    <property type="match status" value="1"/>
</dbReference>
<evidence type="ECO:0000313" key="3">
    <source>
        <dbReference type="EMBL" id="CAI9263984.1"/>
    </source>
</evidence>
<keyword evidence="1" id="KW-0378">Hydrolase</keyword>
<evidence type="ECO:0000313" key="4">
    <source>
        <dbReference type="Proteomes" id="UP001177003"/>
    </source>
</evidence>
<dbReference type="Gene3D" id="3.90.190.10">
    <property type="entry name" value="Protein tyrosine phosphatase superfamily"/>
    <property type="match status" value="1"/>
</dbReference>
<evidence type="ECO:0000259" key="2">
    <source>
        <dbReference type="PROSITE" id="PS51181"/>
    </source>
</evidence>